<evidence type="ECO:0000256" key="1">
    <source>
        <dbReference type="ARBA" id="ARBA00006795"/>
    </source>
</evidence>
<dbReference type="GO" id="GO:0071014">
    <property type="term" value="C:post-mRNA release spliceosomal complex"/>
    <property type="evidence" value="ECO:0007669"/>
    <property type="project" value="TreeGrafter"/>
</dbReference>
<proteinExistence type="inferred from homology"/>
<organism evidence="4 5">
    <name type="scientific">Nadsonia fulvescens var. elongata DSM 6958</name>
    <dbReference type="NCBI Taxonomy" id="857566"/>
    <lineage>
        <taxon>Eukaryota</taxon>
        <taxon>Fungi</taxon>
        <taxon>Dikarya</taxon>
        <taxon>Ascomycota</taxon>
        <taxon>Saccharomycotina</taxon>
        <taxon>Dipodascomycetes</taxon>
        <taxon>Dipodascales</taxon>
        <taxon>Dipodascales incertae sedis</taxon>
        <taxon>Nadsonia</taxon>
    </lineage>
</organism>
<evidence type="ECO:0000259" key="2">
    <source>
        <dbReference type="Pfam" id="PF04676"/>
    </source>
</evidence>
<keyword evidence="5" id="KW-1185">Reference proteome</keyword>
<dbReference type="PANTHER" id="PTHR12072:SF5">
    <property type="entry name" value="CWF19-LIKE PROTEIN 2"/>
    <property type="match status" value="1"/>
</dbReference>
<feature type="domain" description="Cwf19-like C-terminal" evidence="3">
    <location>
        <begin position="81"/>
        <end position="203"/>
    </location>
</feature>
<evidence type="ECO:0000313" key="4">
    <source>
        <dbReference type="EMBL" id="ODQ65370.1"/>
    </source>
</evidence>
<gene>
    <name evidence="4" type="ORF">NADFUDRAFT_47055</name>
</gene>
<dbReference type="AlphaFoldDB" id="A0A1E3PJA1"/>
<comment type="similarity">
    <text evidence="1">Belongs to the CWF19 family.</text>
</comment>
<dbReference type="InterPro" id="IPR006768">
    <property type="entry name" value="Cwf19-like_C_dom-1"/>
</dbReference>
<dbReference type="InterPro" id="IPR006767">
    <property type="entry name" value="Cwf19-like_C_dom-2"/>
</dbReference>
<evidence type="ECO:0000259" key="3">
    <source>
        <dbReference type="Pfam" id="PF04677"/>
    </source>
</evidence>
<sequence>MDARILNVSSKSEEDMTVEELAAEERRLNAISGSSNRATMQNIGKDKSFSTDLDYMEENSSNLAKYIKKGDIDLKNIAISQVKKMEKILDNCPLCMENGKSANTPIIAIGTKVYLTIPPQPELAKYSATIVPITHHNNTLMCEEDEWDEIRNFMSCLAKMYHSLGKGVIFYENAVSPHKNGHAVIEAVPIPLDLSNSAPAFFKDAILTSDEEWSQHLKIIDTGKRAREGAGRYAFKTSIAQEAPYFHVWFTLDGGYGHIVEDSNKWPRGDLFAREVIGGMMRLEPHIIKKQGRWRCNIDDPQVMEFEQKWENFDWTIEKNKQL</sequence>
<accession>A0A1E3PJA1</accession>
<dbReference type="OrthoDB" id="2113965at2759"/>
<name>A0A1E3PJA1_9ASCO</name>
<feature type="domain" description="Cwf19-like protein C-terminal" evidence="2">
    <location>
        <begin position="212"/>
        <end position="316"/>
    </location>
</feature>
<dbReference type="InterPro" id="IPR040194">
    <property type="entry name" value="Cwf19-like"/>
</dbReference>
<dbReference type="GO" id="GO:0000398">
    <property type="term" value="P:mRNA splicing, via spliceosome"/>
    <property type="evidence" value="ECO:0007669"/>
    <property type="project" value="TreeGrafter"/>
</dbReference>
<dbReference type="EMBL" id="KV454410">
    <property type="protein sequence ID" value="ODQ65370.1"/>
    <property type="molecule type" value="Genomic_DNA"/>
</dbReference>
<dbReference type="Proteomes" id="UP000095009">
    <property type="component" value="Unassembled WGS sequence"/>
</dbReference>
<dbReference type="PANTHER" id="PTHR12072">
    <property type="entry name" value="CWF19, CELL CYCLE CONTROL PROTEIN"/>
    <property type="match status" value="1"/>
</dbReference>
<dbReference type="Pfam" id="PF04677">
    <property type="entry name" value="CwfJ_C_1"/>
    <property type="match status" value="1"/>
</dbReference>
<evidence type="ECO:0000313" key="5">
    <source>
        <dbReference type="Proteomes" id="UP000095009"/>
    </source>
</evidence>
<dbReference type="Pfam" id="PF04676">
    <property type="entry name" value="CwfJ_C_2"/>
    <property type="match status" value="1"/>
</dbReference>
<protein>
    <submittedName>
        <fullName evidence="4">Uncharacterized protein</fullName>
    </submittedName>
</protein>
<reference evidence="4 5" key="1">
    <citation type="journal article" date="2016" name="Proc. Natl. Acad. Sci. U.S.A.">
        <title>Comparative genomics of biotechnologically important yeasts.</title>
        <authorList>
            <person name="Riley R."/>
            <person name="Haridas S."/>
            <person name="Wolfe K.H."/>
            <person name="Lopes M.R."/>
            <person name="Hittinger C.T."/>
            <person name="Goeker M."/>
            <person name="Salamov A.A."/>
            <person name="Wisecaver J.H."/>
            <person name="Long T.M."/>
            <person name="Calvey C.H."/>
            <person name="Aerts A.L."/>
            <person name="Barry K.W."/>
            <person name="Choi C."/>
            <person name="Clum A."/>
            <person name="Coughlan A.Y."/>
            <person name="Deshpande S."/>
            <person name="Douglass A.P."/>
            <person name="Hanson S.J."/>
            <person name="Klenk H.-P."/>
            <person name="LaButti K.M."/>
            <person name="Lapidus A."/>
            <person name="Lindquist E.A."/>
            <person name="Lipzen A.M."/>
            <person name="Meier-Kolthoff J.P."/>
            <person name="Ohm R.A."/>
            <person name="Otillar R.P."/>
            <person name="Pangilinan J.L."/>
            <person name="Peng Y."/>
            <person name="Rokas A."/>
            <person name="Rosa C.A."/>
            <person name="Scheuner C."/>
            <person name="Sibirny A.A."/>
            <person name="Slot J.C."/>
            <person name="Stielow J.B."/>
            <person name="Sun H."/>
            <person name="Kurtzman C.P."/>
            <person name="Blackwell M."/>
            <person name="Grigoriev I.V."/>
            <person name="Jeffries T.W."/>
        </authorList>
    </citation>
    <scope>NUCLEOTIDE SEQUENCE [LARGE SCALE GENOMIC DNA]</scope>
    <source>
        <strain evidence="4 5">DSM 6958</strain>
    </source>
</reference>
<dbReference type="STRING" id="857566.A0A1E3PJA1"/>